<dbReference type="VEuPathDB" id="TrichDB:TVAG_234790"/>
<evidence type="ECO:0000313" key="3">
    <source>
        <dbReference type="Proteomes" id="UP000001542"/>
    </source>
</evidence>
<dbReference type="VEuPathDB" id="TrichDB:TVAGG3_0277340"/>
<organism evidence="2 3">
    <name type="scientific">Trichomonas vaginalis (strain ATCC PRA-98 / G3)</name>
    <dbReference type="NCBI Taxonomy" id="412133"/>
    <lineage>
        <taxon>Eukaryota</taxon>
        <taxon>Metamonada</taxon>
        <taxon>Parabasalia</taxon>
        <taxon>Trichomonadida</taxon>
        <taxon>Trichomonadidae</taxon>
        <taxon>Trichomonas</taxon>
    </lineage>
</organism>
<accession>A2GCN7</accession>
<dbReference type="AlphaFoldDB" id="A2GCN7"/>
<protein>
    <submittedName>
        <fullName evidence="2">Uncharacterized protein</fullName>
    </submittedName>
</protein>
<name>A2GCN7_TRIV3</name>
<keyword evidence="3" id="KW-1185">Reference proteome</keyword>
<proteinExistence type="predicted"/>
<evidence type="ECO:0000313" key="2">
    <source>
        <dbReference type="EMBL" id="EAX85080.1"/>
    </source>
</evidence>
<feature type="compositionally biased region" description="Polar residues" evidence="1">
    <location>
        <begin position="1"/>
        <end position="10"/>
    </location>
</feature>
<sequence length="220" mass="24947">MNLSSTSPTKSPRRLSSGATIGSQRDFSSLSSTNYNDSKLYQQFKQEVEQGKFKASDSDIKNLVLIPHFEPFDINYVPSEDPIHVNQSITKKIDAASKAEPKLVSGIKEATHAKSKKLYESQMNEYYKDIQLKSKSQQTINHIDLSMNRVLVTDSLNSLKKHLIILKNQNEALNSHILLLTKAKQQLTIQKQSLIQATKWQKREIAKILGSRVQQSEHPD</sequence>
<gene>
    <name evidence="2" type="ORF">TVAG_234790</name>
</gene>
<feature type="region of interest" description="Disordered" evidence="1">
    <location>
        <begin position="1"/>
        <end position="34"/>
    </location>
</feature>
<dbReference type="Proteomes" id="UP000001542">
    <property type="component" value="Unassembled WGS sequence"/>
</dbReference>
<evidence type="ECO:0000256" key="1">
    <source>
        <dbReference type="SAM" id="MobiDB-lite"/>
    </source>
</evidence>
<dbReference type="InParanoid" id="A2GCN7"/>
<reference evidence="2" key="1">
    <citation type="submission" date="2006-10" db="EMBL/GenBank/DDBJ databases">
        <authorList>
            <person name="Amadeo P."/>
            <person name="Zhao Q."/>
            <person name="Wortman J."/>
            <person name="Fraser-Liggett C."/>
            <person name="Carlton J."/>
        </authorList>
    </citation>
    <scope>NUCLEOTIDE SEQUENCE</scope>
    <source>
        <strain evidence="2">G3</strain>
    </source>
</reference>
<dbReference type="EMBL" id="DS115077">
    <property type="protein sequence ID" value="EAX85080.1"/>
    <property type="molecule type" value="Genomic_DNA"/>
</dbReference>
<dbReference type="SMR" id="A2GCN7"/>
<feature type="compositionally biased region" description="Polar residues" evidence="1">
    <location>
        <begin position="17"/>
        <end position="34"/>
    </location>
</feature>
<dbReference type="KEGG" id="tva:4742718"/>
<dbReference type="RefSeq" id="XP_001298010.1">
    <property type="nucleotide sequence ID" value="XM_001298009.1"/>
</dbReference>
<reference evidence="2" key="2">
    <citation type="journal article" date="2007" name="Science">
        <title>Draft genome sequence of the sexually transmitted pathogen Trichomonas vaginalis.</title>
        <authorList>
            <person name="Carlton J.M."/>
            <person name="Hirt R.P."/>
            <person name="Silva J.C."/>
            <person name="Delcher A.L."/>
            <person name="Schatz M."/>
            <person name="Zhao Q."/>
            <person name="Wortman J.R."/>
            <person name="Bidwell S.L."/>
            <person name="Alsmark U.C.M."/>
            <person name="Besteiro S."/>
            <person name="Sicheritz-Ponten T."/>
            <person name="Noel C.J."/>
            <person name="Dacks J.B."/>
            <person name="Foster P.G."/>
            <person name="Simillion C."/>
            <person name="Van de Peer Y."/>
            <person name="Miranda-Saavedra D."/>
            <person name="Barton G.J."/>
            <person name="Westrop G.D."/>
            <person name="Mueller S."/>
            <person name="Dessi D."/>
            <person name="Fiori P.L."/>
            <person name="Ren Q."/>
            <person name="Paulsen I."/>
            <person name="Zhang H."/>
            <person name="Bastida-Corcuera F.D."/>
            <person name="Simoes-Barbosa A."/>
            <person name="Brown M.T."/>
            <person name="Hayes R.D."/>
            <person name="Mukherjee M."/>
            <person name="Okumura C.Y."/>
            <person name="Schneider R."/>
            <person name="Smith A.J."/>
            <person name="Vanacova S."/>
            <person name="Villalvazo M."/>
            <person name="Haas B.J."/>
            <person name="Pertea M."/>
            <person name="Feldblyum T.V."/>
            <person name="Utterback T.R."/>
            <person name="Shu C.L."/>
            <person name="Osoegawa K."/>
            <person name="de Jong P.J."/>
            <person name="Hrdy I."/>
            <person name="Horvathova L."/>
            <person name="Zubacova Z."/>
            <person name="Dolezal P."/>
            <person name="Malik S.B."/>
            <person name="Logsdon J.M. Jr."/>
            <person name="Henze K."/>
            <person name="Gupta A."/>
            <person name="Wang C.C."/>
            <person name="Dunne R.L."/>
            <person name="Upcroft J.A."/>
            <person name="Upcroft P."/>
            <person name="White O."/>
            <person name="Salzberg S.L."/>
            <person name="Tang P."/>
            <person name="Chiu C.-H."/>
            <person name="Lee Y.-S."/>
            <person name="Embley T.M."/>
            <person name="Coombs G.H."/>
            <person name="Mottram J.C."/>
            <person name="Tachezy J."/>
            <person name="Fraser-Liggett C.M."/>
            <person name="Johnson P.J."/>
        </authorList>
    </citation>
    <scope>NUCLEOTIDE SEQUENCE [LARGE SCALE GENOMIC DNA]</scope>
    <source>
        <strain evidence="2">G3</strain>
    </source>
</reference>